<evidence type="ECO:0008006" key="3">
    <source>
        <dbReference type="Google" id="ProtNLM"/>
    </source>
</evidence>
<comment type="caution">
    <text evidence="1">The sequence shown here is derived from an EMBL/GenBank/DDBJ whole genome shotgun (WGS) entry which is preliminary data.</text>
</comment>
<gene>
    <name evidence="1" type="ORF">KIN_23400</name>
</gene>
<dbReference type="RefSeq" id="WP_159807062.1">
    <property type="nucleotide sequence ID" value="NZ_BLJE01000002.1"/>
</dbReference>
<dbReference type="AlphaFoldDB" id="A0A6N6JGB1"/>
<dbReference type="OrthoDB" id="7625707at2"/>
<organism evidence="1 2">
    <name type="scientific">Litoreibacter roseus</name>
    <dbReference type="NCBI Taxonomy" id="2601869"/>
    <lineage>
        <taxon>Bacteria</taxon>
        <taxon>Pseudomonadati</taxon>
        <taxon>Pseudomonadota</taxon>
        <taxon>Alphaproteobacteria</taxon>
        <taxon>Rhodobacterales</taxon>
        <taxon>Roseobacteraceae</taxon>
        <taxon>Litoreibacter</taxon>
    </lineage>
</organism>
<keyword evidence="2" id="KW-1185">Reference proteome</keyword>
<sequence>MKKLLVAVLVGAALWSGYWFIGAQKTKSELNNWLAARADEGWQVEVSDFDLAGYPNRFDTTFEDVQLTDPETGWSWSAPFFQLMSLSYQPNHIIAVWPNTQTFATPERRIDIASQKMNASMVVAPSETLDLRRATLIMDDATFASTDGWTTGFRTLNAAIRETEGTPLSYDIAVTADQVQPGEPLRKLLDQGGTLPGIIEGLTVDVVAGFSEPLSKLTIEEARPDITSLTLNKVEGSWGELNIRLAGDLEVSSDGTPTGDIKLNARNWREMIRMAVESGALNESLASSVELGLGLFSGTSGGENSIDVTVSFRSGGMYIGPIPFGDAPKLVLR</sequence>
<name>A0A6N6JGB1_9RHOB</name>
<evidence type="ECO:0000313" key="2">
    <source>
        <dbReference type="Proteomes" id="UP000436822"/>
    </source>
</evidence>
<evidence type="ECO:0000313" key="1">
    <source>
        <dbReference type="EMBL" id="GFE65266.1"/>
    </source>
</evidence>
<dbReference type="Proteomes" id="UP000436822">
    <property type="component" value="Unassembled WGS sequence"/>
</dbReference>
<dbReference type="InterPro" id="IPR018666">
    <property type="entry name" value="DUF2125"/>
</dbReference>
<reference evidence="1 2" key="1">
    <citation type="submission" date="2019-12" db="EMBL/GenBank/DDBJ databases">
        <title>Litoreibacter badius sp. nov., a novel bacteriochlorophyll a-containing bacterium in the genus Litoreibacter.</title>
        <authorList>
            <person name="Kanamuro M."/>
            <person name="Takabe Y."/>
            <person name="Mori K."/>
            <person name="Takaichi S."/>
            <person name="Hanada S."/>
        </authorList>
    </citation>
    <scope>NUCLEOTIDE SEQUENCE [LARGE SCALE GENOMIC DNA]</scope>
    <source>
        <strain evidence="1 2">K6</strain>
    </source>
</reference>
<dbReference type="Pfam" id="PF09898">
    <property type="entry name" value="DUF2125"/>
    <property type="match status" value="1"/>
</dbReference>
<proteinExistence type="predicted"/>
<protein>
    <recommendedName>
        <fullName evidence="3">DUF2125 domain-containing protein</fullName>
    </recommendedName>
</protein>
<dbReference type="EMBL" id="BLJE01000002">
    <property type="protein sequence ID" value="GFE65266.1"/>
    <property type="molecule type" value="Genomic_DNA"/>
</dbReference>
<accession>A0A6N6JGB1</accession>